<keyword evidence="6" id="KW-0067">ATP-binding</keyword>
<sequence>MGLARHQQRQRHLEKRTYAEKRARTCLHLLADGSGLWAPLSAKADVALFKTTPDWKELTAARAVTRIHARLPHVVKSLFEGCGSSAGFQRWARAVFGDTYLDAAIVENLYDDRELPFDKRATTKWFATASTKSKLHRPSDFYVVEWIGVETDAAGHIVACYLYQESMADIAGVARDAAYDRAHIDALIAKFTRADDHVLCSIAFQKVPSTSSSLELPFTRPPAVDMAFRLAKGFRSALETAQQPSTPVLERTDAHCYDCHRAFSLFKRRVHCRRCERSLCSACLPKHTCPRSLTAASLDDDVADELEVVAWMRFAAADTSYETSTLFSEAACDDSVVSSVLSSIASPLSVASVSDAPLDGLFPRDSRSTATSLAFTSNDASVGPGGRFDSTVFESTVALQNVVIAERSPTSFPAGPSLVACGSAWALHADVEEAVVSALADLREAIGHPHFMVVSYSSTFSPLDVQTLLDSHAPGVPYIGGTLARGVCDQKAWVAQPKHSPEGLVAVWGVHDPLGTYVVGHTEYDQQSARREVQQATAAAYHSMVATPDFCLLFASPLFIEDALDGARAGSRHCPLVGGCATSANAKTWSQISSAHAFTQLGLSFCLAAPSVKTELSWFSGYASLAPYRCTGTVTDVAHKVVHEISGRPAADVYYEWLAIAADRAHKDLAKTQLPKLGNLYPVGVAVASANGAPRPIRNTPVVLDIAFDSNAMTVSSPIEVGATIALMELSPQSLLDTIAEWGEGIASPTGHVAGCLLFMSASIQVLLGAPAMAAMVDACRAWTSDAAFLALSTHGQIGQATDHGDSTPLYDPLMFSSVIFTSESKATVDA</sequence>
<dbReference type="OrthoDB" id="660555at2759"/>
<evidence type="ECO:0000313" key="6">
    <source>
        <dbReference type="EMBL" id="OQR86723.1"/>
    </source>
</evidence>
<organism evidence="6 7">
    <name type="scientific">Achlya hypogyna</name>
    <name type="common">Oomycete</name>
    <name type="synonym">Protoachlya hypogyna</name>
    <dbReference type="NCBI Taxonomy" id="1202772"/>
    <lineage>
        <taxon>Eukaryota</taxon>
        <taxon>Sar</taxon>
        <taxon>Stramenopiles</taxon>
        <taxon>Oomycota</taxon>
        <taxon>Saprolegniomycetes</taxon>
        <taxon>Saprolegniales</taxon>
        <taxon>Achlyaceae</taxon>
        <taxon>Achlya</taxon>
    </lineage>
</organism>
<dbReference type="Pfam" id="PF01363">
    <property type="entry name" value="FYVE"/>
    <property type="match status" value="1"/>
</dbReference>
<dbReference type="Gene3D" id="3.30.40.10">
    <property type="entry name" value="Zinc/RING finger domain, C3HC4 (zinc finger)"/>
    <property type="match status" value="1"/>
</dbReference>
<evidence type="ECO:0000256" key="1">
    <source>
        <dbReference type="ARBA" id="ARBA00022723"/>
    </source>
</evidence>
<keyword evidence="2 4" id="KW-0863">Zinc-finger</keyword>
<evidence type="ECO:0000313" key="7">
    <source>
        <dbReference type="Proteomes" id="UP000243579"/>
    </source>
</evidence>
<dbReference type="InterPro" id="IPR017455">
    <property type="entry name" value="Znf_FYVE-rel"/>
</dbReference>
<dbReference type="PROSITE" id="PS50178">
    <property type="entry name" value="ZF_FYVE"/>
    <property type="match status" value="1"/>
</dbReference>
<dbReference type="InterPro" id="IPR013083">
    <property type="entry name" value="Znf_RING/FYVE/PHD"/>
</dbReference>
<dbReference type="InterPro" id="IPR013702">
    <property type="entry name" value="FIST_domain_N"/>
</dbReference>
<dbReference type="Proteomes" id="UP000243579">
    <property type="component" value="Unassembled WGS sequence"/>
</dbReference>
<dbReference type="InterPro" id="IPR000306">
    <property type="entry name" value="Znf_FYVE"/>
</dbReference>
<evidence type="ECO:0000259" key="5">
    <source>
        <dbReference type="PROSITE" id="PS50178"/>
    </source>
</evidence>
<dbReference type="InterPro" id="IPR011011">
    <property type="entry name" value="Znf_FYVE_PHD"/>
</dbReference>
<comment type="caution">
    <text evidence="6">The sequence shown here is derived from an EMBL/GenBank/DDBJ whole genome shotgun (WGS) entry which is preliminary data.</text>
</comment>
<keyword evidence="7" id="KW-1185">Reference proteome</keyword>
<evidence type="ECO:0000256" key="4">
    <source>
        <dbReference type="PROSITE-ProRule" id="PRU00091"/>
    </source>
</evidence>
<dbReference type="PANTHER" id="PTHR40252:SF2">
    <property type="entry name" value="BLR0328 PROTEIN"/>
    <property type="match status" value="1"/>
</dbReference>
<dbReference type="SUPFAM" id="SSF57903">
    <property type="entry name" value="FYVE/PHD zinc finger"/>
    <property type="match status" value="1"/>
</dbReference>
<keyword evidence="6" id="KW-0378">Hydrolase</keyword>
<keyword evidence="6" id="KW-0547">Nucleotide-binding</keyword>
<keyword evidence="1" id="KW-0479">Metal-binding</keyword>
<keyword evidence="3" id="KW-0862">Zinc</keyword>
<evidence type="ECO:0000256" key="2">
    <source>
        <dbReference type="ARBA" id="ARBA00022771"/>
    </source>
</evidence>
<name>A0A1V9YLZ1_ACHHY</name>
<keyword evidence="6" id="KW-0347">Helicase</keyword>
<dbReference type="GO" id="GO:0008270">
    <property type="term" value="F:zinc ion binding"/>
    <property type="evidence" value="ECO:0007669"/>
    <property type="project" value="UniProtKB-KW"/>
</dbReference>
<gene>
    <name evidence="6" type="ORF">ACHHYP_10268</name>
</gene>
<dbReference type="EMBL" id="JNBR01001490">
    <property type="protein sequence ID" value="OQR86723.1"/>
    <property type="molecule type" value="Genomic_DNA"/>
</dbReference>
<evidence type="ECO:0000256" key="3">
    <source>
        <dbReference type="ARBA" id="ARBA00022833"/>
    </source>
</evidence>
<accession>A0A1V9YLZ1</accession>
<protein>
    <submittedName>
        <fullName evidence="6">DEAD/DEAH box RNA helicase</fullName>
    </submittedName>
</protein>
<feature type="domain" description="FYVE-type" evidence="5">
    <location>
        <begin position="250"/>
        <end position="283"/>
    </location>
</feature>
<proteinExistence type="predicted"/>
<dbReference type="PANTHER" id="PTHR40252">
    <property type="entry name" value="BLR0328 PROTEIN"/>
    <property type="match status" value="1"/>
</dbReference>
<dbReference type="AlphaFoldDB" id="A0A1V9YLZ1"/>
<dbReference type="Pfam" id="PF08495">
    <property type="entry name" value="FIST"/>
    <property type="match status" value="1"/>
</dbReference>
<reference evidence="6 7" key="1">
    <citation type="journal article" date="2014" name="Genome Biol. Evol.">
        <title>The secreted proteins of Achlya hypogyna and Thraustotheca clavata identify the ancestral oomycete secretome and reveal gene acquisitions by horizontal gene transfer.</title>
        <authorList>
            <person name="Misner I."/>
            <person name="Blouin N."/>
            <person name="Leonard G."/>
            <person name="Richards T.A."/>
            <person name="Lane C.E."/>
        </authorList>
    </citation>
    <scope>NUCLEOTIDE SEQUENCE [LARGE SCALE GENOMIC DNA]</scope>
    <source>
        <strain evidence="6 7">ATCC 48635</strain>
    </source>
</reference>
<dbReference type="CDD" id="cd00065">
    <property type="entry name" value="FYVE_like_SF"/>
    <property type="match status" value="1"/>
</dbReference>
<dbReference type="SMART" id="SM00897">
    <property type="entry name" value="FIST"/>
    <property type="match status" value="1"/>
</dbReference>
<dbReference type="GO" id="GO:0004386">
    <property type="term" value="F:helicase activity"/>
    <property type="evidence" value="ECO:0007669"/>
    <property type="project" value="UniProtKB-KW"/>
</dbReference>